<organism evidence="3">
    <name type="scientific">Soboliphyme baturini</name>
    <dbReference type="NCBI Taxonomy" id="241478"/>
    <lineage>
        <taxon>Eukaryota</taxon>
        <taxon>Metazoa</taxon>
        <taxon>Ecdysozoa</taxon>
        <taxon>Nematoda</taxon>
        <taxon>Enoplea</taxon>
        <taxon>Dorylaimia</taxon>
        <taxon>Dioctophymatida</taxon>
        <taxon>Dioctophymatoidea</taxon>
        <taxon>Soboliphymatidae</taxon>
        <taxon>Soboliphyme</taxon>
    </lineage>
</organism>
<keyword evidence="2" id="KW-1185">Reference proteome</keyword>
<dbReference type="Proteomes" id="UP000270296">
    <property type="component" value="Unassembled WGS sequence"/>
</dbReference>
<proteinExistence type="predicted"/>
<reference evidence="1 2" key="2">
    <citation type="submission" date="2018-11" db="EMBL/GenBank/DDBJ databases">
        <authorList>
            <consortium name="Pathogen Informatics"/>
        </authorList>
    </citation>
    <scope>NUCLEOTIDE SEQUENCE [LARGE SCALE GENOMIC DNA]</scope>
</reference>
<dbReference type="WBParaSite" id="SBAD_0001178701-mRNA-1">
    <property type="protein sequence ID" value="SBAD_0001178701-mRNA-1"/>
    <property type="gene ID" value="SBAD_0001178701"/>
</dbReference>
<protein>
    <submittedName>
        <fullName evidence="1 3">Uncharacterized protein</fullName>
    </submittedName>
</protein>
<dbReference type="EMBL" id="UZAM01015597">
    <property type="protein sequence ID" value="VDP39759.1"/>
    <property type="molecule type" value="Genomic_DNA"/>
</dbReference>
<evidence type="ECO:0000313" key="3">
    <source>
        <dbReference type="WBParaSite" id="SBAD_0001178701-mRNA-1"/>
    </source>
</evidence>
<sequence length="74" mass="8221">MRRKPEVKFLVVYLGNAQRSVSSNVNMSTAKVNSKGQPMPTKVIGGHLVGFGQPVVRKSILLQTRYSPYGWNTD</sequence>
<evidence type="ECO:0000313" key="2">
    <source>
        <dbReference type="Proteomes" id="UP000270296"/>
    </source>
</evidence>
<dbReference type="AlphaFoldDB" id="A0A183J6A3"/>
<gene>
    <name evidence="1" type="ORF">SBAD_LOCUS11401</name>
</gene>
<accession>A0A183J6A3</accession>
<name>A0A183J6A3_9BILA</name>
<evidence type="ECO:0000313" key="1">
    <source>
        <dbReference type="EMBL" id="VDP39759.1"/>
    </source>
</evidence>
<reference evidence="3" key="1">
    <citation type="submission" date="2016-06" db="UniProtKB">
        <authorList>
            <consortium name="WormBaseParasite"/>
        </authorList>
    </citation>
    <scope>IDENTIFICATION</scope>
</reference>